<dbReference type="PROSITE" id="PS50914">
    <property type="entry name" value="BON"/>
    <property type="match status" value="1"/>
</dbReference>
<protein>
    <submittedName>
        <fullName evidence="3">SRPBCC family protein</fullName>
    </submittedName>
</protein>
<evidence type="ECO:0000313" key="3">
    <source>
        <dbReference type="EMBL" id="TDD68913.1"/>
    </source>
</evidence>
<dbReference type="Gene3D" id="3.30.1340.30">
    <property type="match status" value="1"/>
</dbReference>
<dbReference type="InterPro" id="IPR007055">
    <property type="entry name" value="BON_dom"/>
</dbReference>
<dbReference type="CDD" id="cd07817">
    <property type="entry name" value="SRPBCC_8"/>
    <property type="match status" value="1"/>
</dbReference>
<dbReference type="InterPro" id="IPR019587">
    <property type="entry name" value="Polyketide_cyclase/dehydratase"/>
</dbReference>
<keyword evidence="4" id="KW-1185">Reference proteome</keyword>
<dbReference type="InterPro" id="IPR047137">
    <property type="entry name" value="ORF3"/>
</dbReference>
<evidence type="ECO:0000259" key="2">
    <source>
        <dbReference type="PROSITE" id="PS50914"/>
    </source>
</evidence>
<feature type="domain" description="BON" evidence="2">
    <location>
        <begin position="133"/>
        <end position="199"/>
    </location>
</feature>
<gene>
    <name evidence="3" type="ORF">E1262_14300</name>
</gene>
<dbReference type="OrthoDB" id="9797595at2"/>
<dbReference type="InterPro" id="IPR023393">
    <property type="entry name" value="START-like_dom_sf"/>
</dbReference>
<feature type="region of interest" description="Disordered" evidence="1">
    <location>
        <begin position="579"/>
        <end position="611"/>
    </location>
</feature>
<dbReference type="AlphaFoldDB" id="A0A4R5A9J1"/>
<organism evidence="3 4">
    <name type="scientific">Jiangella aurantiaca</name>
    <dbReference type="NCBI Taxonomy" id="2530373"/>
    <lineage>
        <taxon>Bacteria</taxon>
        <taxon>Bacillati</taxon>
        <taxon>Actinomycetota</taxon>
        <taxon>Actinomycetes</taxon>
        <taxon>Jiangellales</taxon>
        <taxon>Jiangellaceae</taxon>
        <taxon>Jiangella</taxon>
    </lineage>
</organism>
<dbReference type="Pfam" id="PF04972">
    <property type="entry name" value="BON"/>
    <property type="match status" value="1"/>
</dbReference>
<evidence type="ECO:0000313" key="4">
    <source>
        <dbReference type="Proteomes" id="UP000295217"/>
    </source>
</evidence>
<proteinExistence type="predicted"/>
<dbReference type="EMBL" id="SMLB01000017">
    <property type="protein sequence ID" value="TDD68913.1"/>
    <property type="molecule type" value="Genomic_DNA"/>
</dbReference>
<comment type="caution">
    <text evidence="3">The sequence shown here is derived from an EMBL/GenBank/DDBJ whole genome shotgun (WGS) entry which is preliminary data.</text>
</comment>
<dbReference type="PANTHER" id="PTHR33824">
    <property type="entry name" value="POLYKETIDE CYCLASE/DEHYDRASE AND LIPID TRANSPORT SUPERFAMILY PROTEIN"/>
    <property type="match status" value="1"/>
</dbReference>
<feature type="region of interest" description="Disordered" evidence="1">
    <location>
        <begin position="1"/>
        <end position="57"/>
    </location>
</feature>
<dbReference type="Gene3D" id="3.30.530.20">
    <property type="match status" value="1"/>
</dbReference>
<sequence length="611" mass="67293">MSMRHGRVRATGERRPRTTARHTSKEVRPIAMRTTTTTRRNPAGRRTPSVSSTAPDPLRAAGVAGLAAGAGAVAEYLFDPDRGRARRARVRDRIAHTAHDGNEGLDVLARDLANRTRGVAAGTRYRVTGRRVDDTVLHERVRSELGRYVTHPHAVEVGVDGGMVTLRGDVLADEARRARRGIGRVPGVRGVDERWTVHRDSTGVPRLQGARRPRQPVPELLQQHWSPAARFVAGTSGAALWTVSGRLPRPASWAVGGAGALLAVRAATNLPIRRLTGVTAGRRAVDVQDSISVAASPERLWSFLGDYSTLPGLLPDVLDVRRSPDGRRSHWVVAGPAGVPVRFDAEETRREDGRELAWRTVDRQLVAHSGVVRLDPEDGGRTRIHVRLTYNPMVGAVGHAVATLFGADPAHRLRQDLMRIKSFVETGAAGIVEAWPAESQEAARLVIDQYGEPHEATESQLIWHQVGPWKRVVASRAFYQHAFPAPHFDSVESFIDFRVPVEKVSELTAFDGSVMVERTAGEVSARCHDEQANFLALNLMNDIVTGAKTVEQARARYAEEFLDHRRKQPTPYMERLRFSVEPGTTADPDQRVLTDEDLDRAVEEGRTADSR</sequence>
<reference evidence="3 4" key="1">
    <citation type="submission" date="2019-02" db="EMBL/GenBank/DDBJ databases">
        <title>Draft genome sequences of novel Actinobacteria.</title>
        <authorList>
            <person name="Sahin N."/>
            <person name="Ay H."/>
            <person name="Saygin H."/>
        </authorList>
    </citation>
    <scope>NUCLEOTIDE SEQUENCE [LARGE SCALE GENOMIC DNA]</scope>
    <source>
        <strain evidence="3 4">8K307</strain>
    </source>
</reference>
<feature type="compositionally biased region" description="Basic and acidic residues" evidence="1">
    <location>
        <begin position="588"/>
        <end position="611"/>
    </location>
</feature>
<evidence type="ECO:0000256" key="1">
    <source>
        <dbReference type="SAM" id="MobiDB-lite"/>
    </source>
</evidence>
<name>A0A4R5A9J1_9ACTN</name>
<dbReference type="Pfam" id="PF10604">
    <property type="entry name" value="Polyketide_cyc2"/>
    <property type="match status" value="1"/>
</dbReference>
<dbReference type="SUPFAM" id="SSF55961">
    <property type="entry name" value="Bet v1-like"/>
    <property type="match status" value="1"/>
</dbReference>
<dbReference type="PANTHER" id="PTHR33824:SF7">
    <property type="entry name" value="POLYKETIDE CYCLASE_DEHYDRASE AND LIPID TRANSPORT SUPERFAMILY PROTEIN"/>
    <property type="match status" value="1"/>
</dbReference>
<accession>A0A4R5A9J1</accession>
<dbReference type="Proteomes" id="UP000295217">
    <property type="component" value="Unassembled WGS sequence"/>
</dbReference>